<organism evidence="1 2">
    <name type="scientific">Rhabditophanes sp. KR3021</name>
    <dbReference type="NCBI Taxonomy" id="114890"/>
    <lineage>
        <taxon>Eukaryota</taxon>
        <taxon>Metazoa</taxon>
        <taxon>Ecdysozoa</taxon>
        <taxon>Nematoda</taxon>
        <taxon>Chromadorea</taxon>
        <taxon>Rhabditida</taxon>
        <taxon>Tylenchina</taxon>
        <taxon>Panagrolaimomorpha</taxon>
        <taxon>Strongyloidoidea</taxon>
        <taxon>Alloionematidae</taxon>
        <taxon>Rhabditophanes</taxon>
    </lineage>
</organism>
<evidence type="ECO:0000313" key="2">
    <source>
        <dbReference type="WBParaSite" id="RSKR_0001003000.1"/>
    </source>
</evidence>
<proteinExistence type="predicted"/>
<dbReference type="WBParaSite" id="RSKR_0001003000.1">
    <property type="protein sequence ID" value="RSKR_0001003000.1"/>
    <property type="gene ID" value="RSKR_0001003000"/>
</dbReference>
<evidence type="ECO:0000313" key="1">
    <source>
        <dbReference type="Proteomes" id="UP000095286"/>
    </source>
</evidence>
<name>A0AC35UC49_9BILA</name>
<dbReference type="Proteomes" id="UP000095286">
    <property type="component" value="Unplaced"/>
</dbReference>
<sequence>MAECEEAEPFIKDAETIMKERQILEKRLAKLAAIHPANLNELLKTKDECVTIDKDIQATIEDKTLARIEKQMTEEMVIESGRARAQTWDNVSISDKIKLTSQLGDRLAKEPDNTIKPFFRELGLRYIHEQLTRYKKIKEPSAIELEEITRLSLLYERKVRMLVLFRYLQKN</sequence>
<reference evidence="2" key="1">
    <citation type="submission" date="2016-11" db="UniProtKB">
        <authorList>
            <consortium name="WormBaseParasite"/>
        </authorList>
    </citation>
    <scope>IDENTIFICATION</scope>
    <source>
        <strain evidence="2">KR3021</strain>
    </source>
</reference>
<accession>A0AC35UC49</accession>
<protein>
    <submittedName>
        <fullName evidence="2">Coiled-coil domain-containing protein 22 homolog</fullName>
    </submittedName>
</protein>